<evidence type="ECO:0000256" key="1">
    <source>
        <dbReference type="SAM" id="MobiDB-lite"/>
    </source>
</evidence>
<dbReference type="AlphaFoldDB" id="A0AAV3QZ34"/>
<proteinExistence type="predicted"/>
<organism evidence="2 3">
    <name type="scientific">Lithospermum erythrorhizon</name>
    <name type="common">Purple gromwell</name>
    <name type="synonym">Lithospermum officinale var. erythrorhizon</name>
    <dbReference type="NCBI Taxonomy" id="34254"/>
    <lineage>
        <taxon>Eukaryota</taxon>
        <taxon>Viridiplantae</taxon>
        <taxon>Streptophyta</taxon>
        <taxon>Embryophyta</taxon>
        <taxon>Tracheophyta</taxon>
        <taxon>Spermatophyta</taxon>
        <taxon>Magnoliopsida</taxon>
        <taxon>eudicotyledons</taxon>
        <taxon>Gunneridae</taxon>
        <taxon>Pentapetalae</taxon>
        <taxon>asterids</taxon>
        <taxon>lamiids</taxon>
        <taxon>Boraginales</taxon>
        <taxon>Boraginaceae</taxon>
        <taxon>Boraginoideae</taxon>
        <taxon>Lithospermeae</taxon>
        <taxon>Lithospermum</taxon>
    </lineage>
</organism>
<feature type="region of interest" description="Disordered" evidence="1">
    <location>
        <begin position="1"/>
        <end position="43"/>
    </location>
</feature>
<gene>
    <name evidence="2" type="ORF">LIER_22722</name>
</gene>
<evidence type="ECO:0000313" key="3">
    <source>
        <dbReference type="Proteomes" id="UP001454036"/>
    </source>
</evidence>
<accession>A0AAV3QZ34</accession>
<protein>
    <submittedName>
        <fullName evidence="2">Uncharacterized protein</fullName>
    </submittedName>
</protein>
<keyword evidence="3" id="KW-1185">Reference proteome</keyword>
<comment type="caution">
    <text evidence="2">The sequence shown here is derived from an EMBL/GenBank/DDBJ whole genome shotgun (WGS) entry which is preliminary data.</text>
</comment>
<name>A0AAV3QZ34_LITER</name>
<dbReference type="EMBL" id="BAABME010006262">
    <property type="protein sequence ID" value="GAA0167883.1"/>
    <property type="molecule type" value="Genomic_DNA"/>
</dbReference>
<evidence type="ECO:0000313" key="2">
    <source>
        <dbReference type="EMBL" id="GAA0167883.1"/>
    </source>
</evidence>
<dbReference type="Proteomes" id="UP001454036">
    <property type="component" value="Unassembled WGS sequence"/>
</dbReference>
<reference evidence="2 3" key="1">
    <citation type="submission" date="2024-01" db="EMBL/GenBank/DDBJ databases">
        <title>The complete chloroplast genome sequence of Lithospermum erythrorhizon: insights into the phylogenetic relationship among Boraginaceae species and the maternal lineages of purple gromwells.</title>
        <authorList>
            <person name="Okada T."/>
            <person name="Watanabe K."/>
        </authorList>
    </citation>
    <scope>NUCLEOTIDE SEQUENCE [LARGE SCALE GENOMIC DNA]</scope>
</reference>
<sequence length="90" mass="10341">MLKEFEVESVENTQHHEVYKTMSRGPMKIDNHSPELEESVGSTFHITTNDDEIIEEDMEDAPLELEEGVKETVDELKEINLGTTEEPRPI</sequence>